<dbReference type="PANTHER" id="PTHR18901">
    <property type="entry name" value="2-DEOXYGLUCOSE-6-PHOSPHATE PHOSPHATASE 2"/>
    <property type="match status" value="1"/>
</dbReference>
<name>G9ZGL8_9GAMM</name>
<dbReference type="InterPro" id="IPR023214">
    <property type="entry name" value="HAD_sf"/>
</dbReference>
<dbReference type="GO" id="GO:0016787">
    <property type="term" value="F:hydrolase activity"/>
    <property type="evidence" value="ECO:0007669"/>
    <property type="project" value="UniProtKB-KW"/>
</dbReference>
<dbReference type="PATRIC" id="fig|797473.3.peg.1568"/>
<evidence type="ECO:0000313" key="1">
    <source>
        <dbReference type="EMBL" id="EHM53168.1"/>
    </source>
</evidence>
<comment type="caution">
    <text evidence="1">The sequence shown here is derived from an EMBL/GenBank/DDBJ whole genome shotgun (WGS) entry which is preliminary data.</text>
</comment>
<reference evidence="1 2" key="1">
    <citation type="submission" date="2011-08" db="EMBL/GenBank/DDBJ databases">
        <authorList>
            <person name="Weinstock G."/>
            <person name="Sodergren E."/>
            <person name="Clifton S."/>
            <person name="Fulton L."/>
            <person name="Fulton B."/>
            <person name="Courtney L."/>
            <person name="Fronick C."/>
            <person name="Harrison M."/>
            <person name="Strong C."/>
            <person name="Farmer C."/>
            <person name="Delahaunty K."/>
            <person name="Markovic C."/>
            <person name="Hall O."/>
            <person name="Minx P."/>
            <person name="Tomlinson C."/>
            <person name="Mitreva M."/>
            <person name="Hou S."/>
            <person name="Chen J."/>
            <person name="Wollam A."/>
            <person name="Pepin K.H."/>
            <person name="Johnson M."/>
            <person name="Bhonagiri V."/>
            <person name="Zhang X."/>
            <person name="Suruliraj S."/>
            <person name="Warren W."/>
            <person name="Chinwalla A."/>
            <person name="Mardis E.R."/>
            <person name="Wilson R.K."/>
        </authorList>
    </citation>
    <scope>NUCLEOTIDE SEQUENCE [LARGE SCALE GENOMIC DNA]</scope>
    <source>
        <strain evidence="1 2">F0432</strain>
    </source>
</reference>
<dbReference type="SFLD" id="SFLDG01129">
    <property type="entry name" value="C1.5:_HAD__Beta-PGM__Phosphata"/>
    <property type="match status" value="1"/>
</dbReference>
<organism evidence="1 2">
    <name type="scientific">Cardiobacterium valvarum F0432</name>
    <dbReference type="NCBI Taxonomy" id="797473"/>
    <lineage>
        <taxon>Bacteria</taxon>
        <taxon>Pseudomonadati</taxon>
        <taxon>Pseudomonadota</taxon>
        <taxon>Gammaproteobacteria</taxon>
        <taxon>Cardiobacteriales</taxon>
        <taxon>Cardiobacteriaceae</taxon>
        <taxon>Cardiobacterium</taxon>
    </lineage>
</organism>
<dbReference type="HOGENOM" id="CLU_045011_13_3_6"/>
<dbReference type="InterPro" id="IPR036412">
    <property type="entry name" value="HAD-like_sf"/>
</dbReference>
<dbReference type="InterPro" id="IPR006439">
    <property type="entry name" value="HAD-SF_hydro_IA"/>
</dbReference>
<dbReference type="STRING" id="797473.HMPREF9080_01921"/>
<keyword evidence="1" id="KW-0378">Hydrolase</keyword>
<dbReference type="NCBIfam" id="TIGR01509">
    <property type="entry name" value="HAD-SF-IA-v3"/>
    <property type="match status" value="1"/>
</dbReference>
<dbReference type="Proteomes" id="UP000004750">
    <property type="component" value="Unassembled WGS sequence"/>
</dbReference>
<proteinExistence type="predicted"/>
<dbReference type="EMBL" id="AGCM01000110">
    <property type="protein sequence ID" value="EHM53168.1"/>
    <property type="molecule type" value="Genomic_DNA"/>
</dbReference>
<dbReference type="SUPFAM" id="SSF56784">
    <property type="entry name" value="HAD-like"/>
    <property type="match status" value="1"/>
</dbReference>
<dbReference type="SFLD" id="SFLDS00003">
    <property type="entry name" value="Haloacid_Dehalogenase"/>
    <property type="match status" value="1"/>
</dbReference>
<dbReference type="Gene3D" id="3.40.50.1000">
    <property type="entry name" value="HAD superfamily/HAD-like"/>
    <property type="match status" value="1"/>
</dbReference>
<dbReference type="Pfam" id="PF00702">
    <property type="entry name" value="Hydrolase"/>
    <property type="match status" value="1"/>
</dbReference>
<evidence type="ECO:0000313" key="2">
    <source>
        <dbReference type="Proteomes" id="UP000004750"/>
    </source>
</evidence>
<dbReference type="InterPro" id="IPR023198">
    <property type="entry name" value="PGP-like_dom2"/>
</dbReference>
<dbReference type="AlphaFoldDB" id="G9ZGL8"/>
<gene>
    <name evidence="1" type="ORF">HMPREF9080_01921</name>
</gene>
<protein>
    <submittedName>
        <fullName evidence="1">HAD hydrolase, family IA, variant 3</fullName>
    </submittedName>
</protein>
<dbReference type="CDD" id="cd07505">
    <property type="entry name" value="HAD_BPGM-like"/>
    <property type="match status" value="1"/>
</dbReference>
<sequence length="234" mass="24894">MPVFIHYPEPSMSALPIAAVALDKDGVTFDSERIYADALLSTLRALPKPYPEPEALAARCSGESSTATAAILQAALGDAVDMKVFFADWFARRDAIIEASGVPFMPGADALIERLYAEGYPLALVSADDEENVLADFQRSARPELLRCFSVIITAGNVAKTKPDAEPYLRAGAYLGVETARMLAVEDSAVGVQAALAAGCPTLLFAADAAPPAATAQAVLRVIRHHDEVWEFLS</sequence>
<dbReference type="Gene3D" id="1.10.150.240">
    <property type="entry name" value="Putative phosphatase, domain 2"/>
    <property type="match status" value="1"/>
</dbReference>
<dbReference type="PANTHER" id="PTHR18901:SF38">
    <property type="entry name" value="PSEUDOURIDINE-5'-PHOSPHATASE"/>
    <property type="match status" value="1"/>
</dbReference>
<accession>G9ZGL8</accession>